<dbReference type="EMBL" id="CM000130">
    <property type="protein sequence ID" value="EEC78912.1"/>
    <property type="molecule type" value="Genomic_DNA"/>
</dbReference>
<reference evidence="2 3" key="1">
    <citation type="journal article" date="2005" name="PLoS Biol.">
        <title>The genomes of Oryza sativa: a history of duplications.</title>
        <authorList>
            <person name="Yu J."/>
            <person name="Wang J."/>
            <person name="Lin W."/>
            <person name="Li S."/>
            <person name="Li H."/>
            <person name="Zhou J."/>
            <person name="Ni P."/>
            <person name="Dong W."/>
            <person name="Hu S."/>
            <person name="Zeng C."/>
            <person name="Zhang J."/>
            <person name="Zhang Y."/>
            <person name="Li R."/>
            <person name="Xu Z."/>
            <person name="Li S."/>
            <person name="Li X."/>
            <person name="Zheng H."/>
            <person name="Cong L."/>
            <person name="Lin L."/>
            <person name="Yin J."/>
            <person name="Geng J."/>
            <person name="Li G."/>
            <person name="Shi J."/>
            <person name="Liu J."/>
            <person name="Lv H."/>
            <person name="Li J."/>
            <person name="Wang J."/>
            <person name="Deng Y."/>
            <person name="Ran L."/>
            <person name="Shi X."/>
            <person name="Wang X."/>
            <person name="Wu Q."/>
            <person name="Li C."/>
            <person name="Ren X."/>
            <person name="Wang J."/>
            <person name="Wang X."/>
            <person name="Li D."/>
            <person name="Liu D."/>
            <person name="Zhang X."/>
            <person name="Ji Z."/>
            <person name="Zhao W."/>
            <person name="Sun Y."/>
            <person name="Zhang Z."/>
            <person name="Bao J."/>
            <person name="Han Y."/>
            <person name="Dong L."/>
            <person name="Ji J."/>
            <person name="Chen P."/>
            <person name="Wu S."/>
            <person name="Liu J."/>
            <person name="Xiao Y."/>
            <person name="Bu D."/>
            <person name="Tan J."/>
            <person name="Yang L."/>
            <person name="Ye C."/>
            <person name="Zhang J."/>
            <person name="Xu J."/>
            <person name="Zhou Y."/>
            <person name="Yu Y."/>
            <person name="Zhang B."/>
            <person name="Zhuang S."/>
            <person name="Wei H."/>
            <person name="Liu B."/>
            <person name="Lei M."/>
            <person name="Yu H."/>
            <person name="Li Y."/>
            <person name="Xu H."/>
            <person name="Wei S."/>
            <person name="He X."/>
            <person name="Fang L."/>
            <person name="Zhang Z."/>
            <person name="Zhang Y."/>
            <person name="Huang X."/>
            <person name="Su Z."/>
            <person name="Tong W."/>
            <person name="Li J."/>
            <person name="Tong Z."/>
            <person name="Li S."/>
            <person name="Ye J."/>
            <person name="Wang L."/>
            <person name="Fang L."/>
            <person name="Lei T."/>
            <person name="Chen C."/>
            <person name="Chen H."/>
            <person name="Xu Z."/>
            <person name="Li H."/>
            <person name="Huang H."/>
            <person name="Zhang F."/>
            <person name="Xu H."/>
            <person name="Li N."/>
            <person name="Zhao C."/>
            <person name="Li S."/>
            <person name="Dong L."/>
            <person name="Huang Y."/>
            <person name="Li L."/>
            <person name="Xi Y."/>
            <person name="Qi Q."/>
            <person name="Li W."/>
            <person name="Zhang B."/>
            <person name="Hu W."/>
            <person name="Zhang Y."/>
            <person name="Tian X."/>
            <person name="Jiao Y."/>
            <person name="Liang X."/>
            <person name="Jin J."/>
            <person name="Gao L."/>
            <person name="Zheng W."/>
            <person name="Hao B."/>
            <person name="Liu S."/>
            <person name="Wang W."/>
            <person name="Yuan L."/>
            <person name="Cao M."/>
            <person name="McDermott J."/>
            <person name="Samudrala R."/>
            <person name="Wang J."/>
            <person name="Wong G.K."/>
            <person name="Yang H."/>
        </authorList>
    </citation>
    <scope>NUCLEOTIDE SEQUENCE [LARGE SCALE GENOMIC DNA]</scope>
    <source>
        <strain evidence="3">cv. 93-11</strain>
    </source>
</reference>
<sequence length="156" mass="17525">MAARPRDEGAKSGQGWDDGASVNQQFNLRNQQGLGRHPQHQFQRPPVIPRRDQDDTLRSDQQARKFQPQVKLTAMQGQQLEKPLADGGQPQTTAIIKAKKPRPPLSPVQNEWTHSTVTIDMVFGKLGYPITFTLEEEGFQPAQILEVDFMDHDGDA</sequence>
<protein>
    <submittedName>
        <fullName evidence="2">Uncharacterized protein</fullName>
    </submittedName>
</protein>
<name>B8AW43_ORYSI</name>
<feature type="compositionally biased region" description="Polar residues" evidence="1">
    <location>
        <begin position="21"/>
        <end position="33"/>
    </location>
</feature>
<gene>
    <name evidence="2" type="ORF">OsI_19313</name>
</gene>
<accession>B8AW43</accession>
<evidence type="ECO:0000313" key="2">
    <source>
        <dbReference type="EMBL" id="EEC78912.1"/>
    </source>
</evidence>
<dbReference type="AlphaFoldDB" id="B8AW43"/>
<keyword evidence="3" id="KW-1185">Reference proteome</keyword>
<dbReference type="HOGENOM" id="CLU_1689612_0_0_1"/>
<organism evidence="2 3">
    <name type="scientific">Oryza sativa subsp. indica</name>
    <name type="common">Rice</name>
    <dbReference type="NCBI Taxonomy" id="39946"/>
    <lineage>
        <taxon>Eukaryota</taxon>
        <taxon>Viridiplantae</taxon>
        <taxon>Streptophyta</taxon>
        <taxon>Embryophyta</taxon>
        <taxon>Tracheophyta</taxon>
        <taxon>Spermatophyta</taxon>
        <taxon>Magnoliopsida</taxon>
        <taxon>Liliopsida</taxon>
        <taxon>Poales</taxon>
        <taxon>Poaceae</taxon>
        <taxon>BOP clade</taxon>
        <taxon>Oryzoideae</taxon>
        <taxon>Oryzeae</taxon>
        <taxon>Oryzinae</taxon>
        <taxon>Oryza</taxon>
        <taxon>Oryza sativa</taxon>
    </lineage>
</organism>
<evidence type="ECO:0000256" key="1">
    <source>
        <dbReference type="SAM" id="MobiDB-lite"/>
    </source>
</evidence>
<feature type="compositionally biased region" description="Basic and acidic residues" evidence="1">
    <location>
        <begin position="49"/>
        <end position="63"/>
    </location>
</feature>
<dbReference type="Proteomes" id="UP000007015">
    <property type="component" value="Chromosome 5"/>
</dbReference>
<feature type="compositionally biased region" description="Basic and acidic residues" evidence="1">
    <location>
        <begin position="1"/>
        <end position="10"/>
    </location>
</feature>
<evidence type="ECO:0000313" key="3">
    <source>
        <dbReference type="Proteomes" id="UP000007015"/>
    </source>
</evidence>
<dbReference type="Gramene" id="BGIOSGA019552-TA">
    <property type="protein sequence ID" value="BGIOSGA019552-PA"/>
    <property type="gene ID" value="BGIOSGA019552"/>
</dbReference>
<feature type="region of interest" description="Disordered" evidence="1">
    <location>
        <begin position="1"/>
        <end position="74"/>
    </location>
</feature>
<proteinExistence type="predicted"/>